<sequence>MTDDVFKHSLDTELWKGTISINTGLFIDGKWVKPVEGGTIDVTNPATGKITTTVSGGSDKDVDLAVEAATKAYKTSWGLKVPGVARGQMINKLADLVEKNAEEFAVLESLNNGKPFPSTKLEVAGAVGFMRYFAGWADKIHGKTIETTENKMAYTRREPYGVVAGIIPWNSPLLMLSWKVAPALACGNTMVLKPSEITPFSALKFAGLLNEAGVPPGVVNIVNGYGSTVGSAIAHHPQIRKVAFTGSTLTGRKILEAAAKSNLKVVSLELGGKSPNIIFDDADVEQAVKWSASGIFNNMGQTCVAGSRIYVQEGIYDAFLKGLAEYAQNMQTKTGDPFTKGTIHGPQVSDTQFKVNCYRTMDPGVPFGGYKQSGLGRELGEEALE</sequence>
<evidence type="ECO:0000256" key="4">
    <source>
        <dbReference type="RuleBase" id="RU003345"/>
    </source>
</evidence>
<dbReference type="PROSITE" id="PS00687">
    <property type="entry name" value="ALDEHYDE_DEHYDR_GLU"/>
    <property type="match status" value="1"/>
</dbReference>
<reference evidence="6 7" key="1">
    <citation type="submission" date="2024-02" db="EMBL/GenBank/DDBJ databases">
        <title>A draft genome for the cacao thread blight pathogen Marasmius crinis-equi.</title>
        <authorList>
            <person name="Cohen S.P."/>
            <person name="Baruah I.K."/>
            <person name="Amoako-Attah I."/>
            <person name="Bukari Y."/>
            <person name="Meinhardt L.W."/>
            <person name="Bailey B.A."/>
        </authorList>
    </citation>
    <scope>NUCLEOTIDE SEQUENCE [LARGE SCALE GENOMIC DNA]</scope>
    <source>
        <strain evidence="6 7">GH-76</strain>
    </source>
</reference>
<name>A0ABR3EMG5_9AGAR</name>
<dbReference type="PROSITE" id="PS00070">
    <property type="entry name" value="ALDEHYDE_DEHYDR_CYS"/>
    <property type="match status" value="1"/>
</dbReference>
<dbReference type="EMBL" id="JBAHYK010002999">
    <property type="protein sequence ID" value="KAL0564081.1"/>
    <property type="molecule type" value="Genomic_DNA"/>
</dbReference>
<proteinExistence type="inferred from homology"/>
<gene>
    <name evidence="6" type="ORF">V5O48_017976</name>
</gene>
<dbReference type="InterPro" id="IPR016161">
    <property type="entry name" value="Ald_DH/histidinol_DH"/>
</dbReference>
<dbReference type="InterPro" id="IPR015590">
    <property type="entry name" value="Aldehyde_DH_dom"/>
</dbReference>
<evidence type="ECO:0000256" key="3">
    <source>
        <dbReference type="PROSITE-ProRule" id="PRU10007"/>
    </source>
</evidence>
<feature type="non-terminal residue" evidence="6">
    <location>
        <position position="385"/>
    </location>
</feature>
<keyword evidence="7" id="KW-1185">Reference proteome</keyword>
<evidence type="ECO:0000259" key="5">
    <source>
        <dbReference type="Pfam" id="PF00171"/>
    </source>
</evidence>
<comment type="similarity">
    <text evidence="1 4">Belongs to the aldehyde dehydrogenase family.</text>
</comment>
<dbReference type="Proteomes" id="UP001465976">
    <property type="component" value="Unassembled WGS sequence"/>
</dbReference>
<dbReference type="InterPro" id="IPR016162">
    <property type="entry name" value="Ald_DH_N"/>
</dbReference>
<protein>
    <recommendedName>
        <fullName evidence="5">Aldehyde dehydrogenase domain-containing protein</fullName>
    </recommendedName>
</protein>
<feature type="domain" description="Aldehyde dehydrogenase" evidence="5">
    <location>
        <begin position="31"/>
        <end position="354"/>
    </location>
</feature>
<dbReference type="Gene3D" id="3.40.605.10">
    <property type="entry name" value="Aldehyde Dehydrogenase, Chain A, domain 1"/>
    <property type="match status" value="2"/>
</dbReference>
<feature type="active site" evidence="3">
    <location>
        <position position="269"/>
    </location>
</feature>
<dbReference type="InterPro" id="IPR016160">
    <property type="entry name" value="Ald_DH_CS_CYS"/>
</dbReference>
<evidence type="ECO:0000256" key="1">
    <source>
        <dbReference type="ARBA" id="ARBA00009986"/>
    </source>
</evidence>
<organism evidence="6 7">
    <name type="scientific">Marasmius crinis-equi</name>
    <dbReference type="NCBI Taxonomy" id="585013"/>
    <lineage>
        <taxon>Eukaryota</taxon>
        <taxon>Fungi</taxon>
        <taxon>Dikarya</taxon>
        <taxon>Basidiomycota</taxon>
        <taxon>Agaricomycotina</taxon>
        <taxon>Agaricomycetes</taxon>
        <taxon>Agaricomycetidae</taxon>
        <taxon>Agaricales</taxon>
        <taxon>Marasmiineae</taxon>
        <taxon>Marasmiaceae</taxon>
        <taxon>Marasmius</taxon>
    </lineage>
</organism>
<evidence type="ECO:0000313" key="7">
    <source>
        <dbReference type="Proteomes" id="UP001465976"/>
    </source>
</evidence>
<comment type="caution">
    <text evidence="6">The sequence shown here is derived from an EMBL/GenBank/DDBJ whole genome shotgun (WGS) entry which is preliminary data.</text>
</comment>
<dbReference type="PANTHER" id="PTHR11699">
    <property type="entry name" value="ALDEHYDE DEHYDROGENASE-RELATED"/>
    <property type="match status" value="1"/>
</dbReference>
<evidence type="ECO:0000313" key="6">
    <source>
        <dbReference type="EMBL" id="KAL0564081.1"/>
    </source>
</evidence>
<accession>A0ABR3EMG5</accession>
<keyword evidence="2 4" id="KW-0560">Oxidoreductase</keyword>
<dbReference type="SUPFAM" id="SSF53720">
    <property type="entry name" value="ALDH-like"/>
    <property type="match status" value="1"/>
</dbReference>
<dbReference type="Pfam" id="PF00171">
    <property type="entry name" value="Aldedh"/>
    <property type="match status" value="1"/>
</dbReference>
<dbReference type="InterPro" id="IPR016163">
    <property type="entry name" value="Ald_DH_C"/>
</dbReference>
<evidence type="ECO:0000256" key="2">
    <source>
        <dbReference type="ARBA" id="ARBA00023002"/>
    </source>
</evidence>
<dbReference type="InterPro" id="IPR029510">
    <property type="entry name" value="Ald_DH_CS_GLU"/>
</dbReference>
<dbReference type="Gene3D" id="3.40.309.10">
    <property type="entry name" value="Aldehyde Dehydrogenase, Chain A, domain 2"/>
    <property type="match status" value="1"/>
</dbReference>